<evidence type="ECO:0000313" key="3">
    <source>
        <dbReference type="Proteomes" id="UP000236161"/>
    </source>
</evidence>
<dbReference type="EMBL" id="KZ451949">
    <property type="protein sequence ID" value="PKA59414.1"/>
    <property type="molecule type" value="Genomic_DNA"/>
</dbReference>
<organism evidence="2 3">
    <name type="scientific">Apostasia shenzhenica</name>
    <dbReference type="NCBI Taxonomy" id="1088818"/>
    <lineage>
        <taxon>Eukaryota</taxon>
        <taxon>Viridiplantae</taxon>
        <taxon>Streptophyta</taxon>
        <taxon>Embryophyta</taxon>
        <taxon>Tracheophyta</taxon>
        <taxon>Spermatophyta</taxon>
        <taxon>Magnoliopsida</taxon>
        <taxon>Liliopsida</taxon>
        <taxon>Asparagales</taxon>
        <taxon>Orchidaceae</taxon>
        <taxon>Apostasioideae</taxon>
        <taxon>Apostasia</taxon>
    </lineage>
</organism>
<keyword evidence="1" id="KW-0812">Transmembrane</keyword>
<name>A0A2I0AV35_9ASPA</name>
<protein>
    <submittedName>
        <fullName evidence="2">Uncharacterized protein</fullName>
    </submittedName>
</protein>
<evidence type="ECO:0000313" key="2">
    <source>
        <dbReference type="EMBL" id="PKA59414.1"/>
    </source>
</evidence>
<dbReference type="PANTHER" id="PTHR33344">
    <property type="entry name" value="OS02G0761600 PROTEIN"/>
    <property type="match status" value="1"/>
</dbReference>
<dbReference type="Proteomes" id="UP000236161">
    <property type="component" value="Unassembled WGS sequence"/>
</dbReference>
<dbReference type="PANTHER" id="PTHR33344:SF7">
    <property type="entry name" value="TRANSMEMBRANE PROTEIN"/>
    <property type="match status" value="1"/>
</dbReference>
<feature type="transmembrane region" description="Helical" evidence="1">
    <location>
        <begin position="12"/>
        <end position="32"/>
    </location>
</feature>
<gene>
    <name evidence="2" type="ORF">AXF42_Ash019568</name>
</gene>
<keyword evidence="1" id="KW-1133">Transmembrane helix</keyword>
<evidence type="ECO:0000256" key="1">
    <source>
        <dbReference type="SAM" id="Phobius"/>
    </source>
</evidence>
<dbReference type="OrthoDB" id="994207at2759"/>
<keyword evidence="3" id="KW-1185">Reference proteome</keyword>
<dbReference type="AlphaFoldDB" id="A0A2I0AV35"/>
<sequence length="148" mass="17193">MEGLPWSRKKFSFRNATIVVCFLNAVTAAILIRGIFSYGSRRGGQAKQPNLELVRYMMESEQIRKSMEPVNLIKRIKEIQAAAYTEQDKETKQVPKQTAAVDLSKRLKDMRTFNDANSLKALEEWRKRKMERARQREIEKNATIKAQT</sequence>
<reference evidence="2 3" key="1">
    <citation type="journal article" date="2017" name="Nature">
        <title>The Apostasia genome and the evolution of orchids.</title>
        <authorList>
            <person name="Zhang G.Q."/>
            <person name="Liu K.W."/>
            <person name="Li Z."/>
            <person name="Lohaus R."/>
            <person name="Hsiao Y.Y."/>
            <person name="Niu S.C."/>
            <person name="Wang J.Y."/>
            <person name="Lin Y.C."/>
            <person name="Xu Q."/>
            <person name="Chen L.J."/>
            <person name="Yoshida K."/>
            <person name="Fujiwara S."/>
            <person name="Wang Z.W."/>
            <person name="Zhang Y.Q."/>
            <person name="Mitsuda N."/>
            <person name="Wang M."/>
            <person name="Liu G.H."/>
            <person name="Pecoraro L."/>
            <person name="Huang H.X."/>
            <person name="Xiao X.J."/>
            <person name="Lin M."/>
            <person name="Wu X.Y."/>
            <person name="Wu W.L."/>
            <person name="Chen Y.Y."/>
            <person name="Chang S.B."/>
            <person name="Sakamoto S."/>
            <person name="Ohme-Takagi M."/>
            <person name="Yagi M."/>
            <person name="Zeng S.J."/>
            <person name="Shen C.Y."/>
            <person name="Yeh C.M."/>
            <person name="Luo Y.B."/>
            <person name="Tsai W.C."/>
            <person name="Van de Peer Y."/>
            <person name="Liu Z.J."/>
        </authorList>
    </citation>
    <scope>NUCLEOTIDE SEQUENCE [LARGE SCALE GENOMIC DNA]</scope>
    <source>
        <strain evidence="3">cv. Shenzhen</strain>
        <tissue evidence="2">Stem</tissue>
    </source>
</reference>
<proteinExistence type="predicted"/>
<keyword evidence="1" id="KW-0472">Membrane</keyword>
<dbReference type="STRING" id="1088818.A0A2I0AV35"/>
<accession>A0A2I0AV35</accession>